<name>A0AAV6SS29_SOLSE</name>
<keyword evidence="2" id="KW-1185">Reference proteome</keyword>
<dbReference type="Proteomes" id="UP000693946">
    <property type="component" value="Linkage Group LG11"/>
</dbReference>
<gene>
    <name evidence="1" type="ORF">JOB18_004746</name>
</gene>
<comment type="caution">
    <text evidence="1">The sequence shown here is derived from an EMBL/GenBank/DDBJ whole genome shotgun (WGS) entry which is preliminary data.</text>
</comment>
<proteinExistence type="predicted"/>
<reference evidence="1 2" key="1">
    <citation type="journal article" date="2021" name="Sci. Rep.">
        <title>Chromosome anchoring in Senegalese sole (Solea senegalensis) reveals sex-associated markers and genome rearrangements in flatfish.</title>
        <authorList>
            <person name="Guerrero-Cozar I."/>
            <person name="Gomez-Garrido J."/>
            <person name="Berbel C."/>
            <person name="Martinez-Blanch J.F."/>
            <person name="Alioto T."/>
            <person name="Claros M.G."/>
            <person name="Gagnaire P.A."/>
            <person name="Manchado M."/>
        </authorList>
    </citation>
    <scope>NUCLEOTIDE SEQUENCE [LARGE SCALE GENOMIC DNA]</scope>
    <source>
        <strain evidence="1">Sse05_10M</strain>
    </source>
</reference>
<dbReference type="EMBL" id="JAGKHQ010000003">
    <property type="protein sequence ID" value="KAG7519252.1"/>
    <property type="molecule type" value="Genomic_DNA"/>
</dbReference>
<organism evidence="1 2">
    <name type="scientific">Solea senegalensis</name>
    <name type="common">Senegalese sole</name>
    <dbReference type="NCBI Taxonomy" id="28829"/>
    <lineage>
        <taxon>Eukaryota</taxon>
        <taxon>Metazoa</taxon>
        <taxon>Chordata</taxon>
        <taxon>Craniata</taxon>
        <taxon>Vertebrata</taxon>
        <taxon>Euteleostomi</taxon>
        <taxon>Actinopterygii</taxon>
        <taxon>Neopterygii</taxon>
        <taxon>Teleostei</taxon>
        <taxon>Neoteleostei</taxon>
        <taxon>Acanthomorphata</taxon>
        <taxon>Carangaria</taxon>
        <taxon>Pleuronectiformes</taxon>
        <taxon>Pleuronectoidei</taxon>
        <taxon>Soleidae</taxon>
        <taxon>Solea</taxon>
    </lineage>
</organism>
<evidence type="ECO:0000313" key="2">
    <source>
        <dbReference type="Proteomes" id="UP000693946"/>
    </source>
</evidence>
<dbReference type="AlphaFoldDB" id="A0AAV6SS29"/>
<evidence type="ECO:0000313" key="1">
    <source>
        <dbReference type="EMBL" id="KAG7519252.1"/>
    </source>
</evidence>
<protein>
    <submittedName>
        <fullName evidence="1">Uncharacterized protein</fullName>
    </submittedName>
</protein>
<accession>A0AAV6SS29</accession>
<sequence length="57" mass="6801">MRVSTAAVRIRDEPRSRQECLFLFDHDNSAHEWEMHHHLLSCRREEEEEEAPAVPIC</sequence>